<evidence type="ECO:0000313" key="3">
    <source>
        <dbReference type="EMBL" id="KKY02934.1"/>
    </source>
</evidence>
<protein>
    <submittedName>
        <fullName evidence="3">Stage III sporulation protein AF</fullName>
    </submittedName>
</protein>
<name>A0A0M3DN95_9FIRM</name>
<feature type="transmembrane region" description="Helical" evidence="2">
    <location>
        <begin position="7"/>
        <end position="28"/>
    </location>
</feature>
<feature type="region of interest" description="Disordered" evidence="1">
    <location>
        <begin position="131"/>
        <end position="169"/>
    </location>
</feature>
<dbReference type="Pfam" id="PF09581">
    <property type="entry name" value="Spore_III_AF"/>
    <property type="match status" value="1"/>
</dbReference>
<accession>A0A0M3DN95</accession>
<keyword evidence="4" id="KW-1185">Reference proteome</keyword>
<dbReference type="EMBL" id="LBBT01000013">
    <property type="protein sequence ID" value="KKY02934.1"/>
    <property type="molecule type" value="Genomic_DNA"/>
</dbReference>
<dbReference type="AlphaFoldDB" id="A0A0M3DN95"/>
<gene>
    <name evidence="3" type="ORF">VN21_00620</name>
</gene>
<evidence type="ECO:0000256" key="1">
    <source>
        <dbReference type="SAM" id="MobiDB-lite"/>
    </source>
</evidence>
<dbReference type="OrthoDB" id="1738919at2"/>
<proteinExistence type="predicted"/>
<dbReference type="PATRIC" id="fig|1629550.3.peg.81"/>
<dbReference type="RefSeq" id="WP_046821555.1">
    <property type="nucleotide sequence ID" value="NZ_LBBT01000013.1"/>
</dbReference>
<keyword evidence="2" id="KW-1133">Transmembrane helix</keyword>
<keyword evidence="2" id="KW-0812">Transmembrane</keyword>
<dbReference type="InterPro" id="IPR014245">
    <property type="entry name" value="Spore_III_AF"/>
</dbReference>
<feature type="transmembrane region" description="Helical" evidence="2">
    <location>
        <begin position="34"/>
        <end position="55"/>
    </location>
</feature>
<evidence type="ECO:0000313" key="4">
    <source>
        <dbReference type="Proteomes" id="UP000034407"/>
    </source>
</evidence>
<dbReference type="Proteomes" id="UP000034407">
    <property type="component" value="Unassembled WGS sequence"/>
</dbReference>
<keyword evidence="2" id="KW-0472">Membrane</keyword>
<comment type="caution">
    <text evidence="3">The sequence shown here is derived from an EMBL/GenBank/DDBJ whole genome shotgun (WGS) entry which is preliminary data.</text>
</comment>
<evidence type="ECO:0000256" key="2">
    <source>
        <dbReference type="SAM" id="Phobius"/>
    </source>
</evidence>
<sequence length="189" mass="21407">MLESIKAWIISILIAAFIVNIVNMILPSSKLKSYINLVLNFIFIFIAINPVINFFSDGTSLEDKLLKTYTKYNQQYVDSMNSLAKDTGGKSIKSGYEDGLKSILELKLDEYGYELEDIELDGSDVSKVKVKEKNSNKEEKKDIQSSEGEKDKQVFKESSNDKDTKSKDEVKKSLVDILDISVENIEIDK</sequence>
<organism evidence="3 4">
    <name type="scientific">Paraclostridium benzoelyticum</name>
    <dbReference type="NCBI Taxonomy" id="1629550"/>
    <lineage>
        <taxon>Bacteria</taxon>
        <taxon>Bacillati</taxon>
        <taxon>Bacillota</taxon>
        <taxon>Clostridia</taxon>
        <taxon>Peptostreptococcales</taxon>
        <taxon>Peptostreptococcaceae</taxon>
        <taxon>Paraclostridium</taxon>
    </lineage>
</organism>
<reference evidence="3 4" key="1">
    <citation type="submission" date="2015-04" db="EMBL/GenBank/DDBJ databases">
        <title>Microcin producing Clostridium sp. JC272T.</title>
        <authorList>
            <person name="Jyothsna T."/>
            <person name="Sasikala C."/>
            <person name="Ramana C."/>
        </authorList>
    </citation>
    <scope>NUCLEOTIDE SEQUENCE [LARGE SCALE GENOMIC DNA]</scope>
    <source>
        <strain evidence="3 4">JC272</strain>
    </source>
</reference>